<protein>
    <submittedName>
        <fullName evidence="2">Filamentous hemagglutinin-like protein</fullName>
    </submittedName>
</protein>
<dbReference type="Gene3D" id="2.160.20.110">
    <property type="match status" value="1"/>
</dbReference>
<dbReference type="Proteomes" id="UP000054851">
    <property type="component" value="Unassembled WGS sequence"/>
</dbReference>
<sequence>MQRSASCSCIRAPSQSYCPMRSFVLGLTFAYAIAGYAAPPLPSGGQFVAGSGAIVTGGQSVTINQTSSRGVIDWRNFSIGSSRTVTFNNGSGATLNRVTGGDPSAIAGQMHASGSVYLINPQGVLVAPNGVIATGGRFVASALTIDPNAFMQGGPLTFSGGGNGAVINLGKIGSSGGDVLLVSRMAVINAGSIDAPKGTVELVAGNQVLLQDASGGQQVFVQAGSGGTVINAGTIEAAQASLQAADGNVYALAGNSAAIRATGTTTRDGHVWLVADKGEVHADGTIIATNADGSGGAVDTRASTLDIGNATVLAGHWTLSAPIFTIDGNAASAISRSLGKGTSTNVMTTGANGDITVNGNVEWQGGASLALNAAHSVSIVPGAGIRNIGGGNLTVRADATGVNNGGGAGNQGTIDWSRSSGIVSLFYDMNSSYSAGTLLANRCWPGLPFSGYVTQITAYKLVNNATDLGNVSRDLKGNYALGKDIDLKTTQSTSFNPIAPADTAPFAGQFDGFGHVVSNLNIQVPIQGYVRYAGMFGVIGSGGVVRNLGVANASVEGGMGGSYGALAGRNDGVIAYAWSTGGVGSGAPFGGIGGGGLVGWNKGTIERSWSGASVGGNGSYGGLVNQNDGWIVQSYASGSINVGGSHGSGGGLVGVNTGLIQQSYGTGRVGSLVGDGALVEYNASTGVIEESFAVGWSSDRPTPDTYGAIATMNSGTIRNDVYWNKETTNHPNAVHFAEGGSAPPPTNGLTTAQMSNPASFVSWNFGPSGVWAMPAGATYPVLRWQLTAH</sequence>
<dbReference type="PANTHER" id="PTHR12338:SF5">
    <property type="entry name" value="ANTIGEN 43-RELATED"/>
    <property type="match status" value="1"/>
</dbReference>
<dbReference type="Gene3D" id="2.160.20.10">
    <property type="entry name" value="Single-stranded right-handed beta-helix, Pectin lyase-like"/>
    <property type="match status" value="1"/>
</dbReference>
<evidence type="ECO:0000313" key="2">
    <source>
        <dbReference type="EMBL" id="SAK79271.1"/>
    </source>
</evidence>
<keyword evidence="3" id="KW-1185">Reference proteome</keyword>
<evidence type="ECO:0000313" key="3">
    <source>
        <dbReference type="Proteomes" id="UP000054851"/>
    </source>
</evidence>
<dbReference type="SMART" id="SM00912">
    <property type="entry name" value="Haemagg_act"/>
    <property type="match status" value="1"/>
</dbReference>
<dbReference type="InterPro" id="IPR011050">
    <property type="entry name" value="Pectin_lyase_fold/virulence"/>
</dbReference>
<evidence type="ECO:0000259" key="1">
    <source>
        <dbReference type="SMART" id="SM00912"/>
    </source>
</evidence>
<dbReference type="PANTHER" id="PTHR12338">
    <property type="entry name" value="AUTOTRANSPORTER"/>
    <property type="match status" value="1"/>
</dbReference>
<dbReference type="InterPro" id="IPR008638">
    <property type="entry name" value="FhaB/CdiA-like_TPS"/>
</dbReference>
<dbReference type="SUPFAM" id="SSF51126">
    <property type="entry name" value="Pectin lyase-like"/>
    <property type="match status" value="1"/>
</dbReference>
<dbReference type="EMBL" id="FCOA02000020">
    <property type="protein sequence ID" value="SAK79271.1"/>
    <property type="molecule type" value="Genomic_DNA"/>
</dbReference>
<dbReference type="AlphaFoldDB" id="A0A158CAH1"/>
<name>A0A158CAH1_9BURK</name>
<feature type="domain" description="Filamentous haemagglutinin FhaB/tRNA nuclease CdiA-like TPS" evidence="1">
    <location>
        <begin position="38"/>
        <end position="149"/>
    </location>
</feature>
<dbReference type="InterPro" id="IPR050909">
    <property type="entry name" value="Bact_Autotransporter_VF"/>
</dbReference>
<comment type="caution">
    <text evidence="2">The sequence shown here is derived from an EMBL/GenBank/DDBJ whole genome shotgun (WGS) entry which is preliminary data.</text>
</comment>
<dbReference type="InterPro" id="IPR012334">
    <property type="entry name" value="Pectin_lyas_fold"/>
</dbReference>
<proteinExistence type="predicted"/>
<dbReference type="Pfam" id="PF05860">
    <property type="entry name" value="TPS"/>
    <property type="match status" value="1"/>
</dbReference>
<dbReference type="NCBIfam" id="TIGR01901">
    <property type="entry name" value="adhes_NPXG"/>
    <property type="match status" value="1"/>
</dbReference>
<gene>
    <name evidence="2" type="ORF">AWB79_05013</name>
</gene>
<organism evidence="2 3">
    <name type="scientific">Caballeronia hypogeia</name>
    <dbReference type="NCBI Taxonomy" id="1777140"/>
    <lineage>
        <taxon>Bacteria</taxon>
        <taxon>Pseudomonadati</taxon>
        <taxon>Pseudomonadota</taxon>
        <taxon>Betaproteobacteria</taxon>
        <taxon>Burkholderiales</taxon>
        <taxon>Burkholderiaceae</taxon>
        <taxon>Caballeronia</taxon>
    </lineage>
</organism>
<reference evidence="2" key="1">
    <citation type="submission" date="2016-01" db="EMBL/GenBank/DDBJ databases">
        <authorList>
            <person name="Peeters C."/>
        </authorList>
    </citation>
    <scope>NUCLEOTIDE SEQUENCE</scope>
    <source>
        <strain evidence="2">LMG 29322</strain>
    </source>
</reference>
<dbReference type="STRING" id="1777140.AWB79_05013"/>
<accession>A0A158CAH1</accession>
<dbReference type="OrthoDB" id="218680at2"/>